<dbReference type="OMA" id="MVIQPPA"/>
<evidence type="ECO:0000256" key="2">
    <source>
        <dbReference type="ARBA" id="ARBA00022980"/>
    </source>
</evidence>
<evidence type="ECO:0008006" key="6">
    <source>
        <dbReference type="Google" id="ProtNLM"/>
    </source>
</evidence>
<dbReference type="GO" id="GO:0005840">
    <property type="term" value="C:ribosome"/>
    <property type="evidence" value="ECO:0007669"/>
    <property type="project" value="UniProtKB-KW"/>
</dbReference>
<name>A0A8T2RHB2_CERRI</name>
<dbReference type="EMBL" id="CM035432">
    <property type="protein sequence ID" value="KAH7295291.1"/>
    <property type="molecule type" value="Genomic_DNA"/>
</dbReference>
<evidence type="ECO:0000313" key="4">
    <source>
        <dbReference type="EMBL" id="KAH7295291.1"/>
    </source>
</evidence>
<keyword evidence="5" id="KW-1185">Reference proteome</keyword>
<dbReference type="SUPFAM" id="SSF53137">
    <property type="entry name" value="Translational machinery components"/>
    <property type="match status" value="1"/>
</dbReference>
<gene>
    <name evidence="4" type="ORF">KP509_27G041500</name>
</gene>
<dbReference type="EMBL" id="CM035432">
    <property type="protein sequence ID" value="KAH7295292.1"/>
    <property type="molecule type" value="Genomic_DNA"/>
</dbReference>
<evidence type="ECO:0000256" key="1">
    <source>
        <dbReference type="ARBA" id="ARBA00007116"/>
    </source>
</evidence>
<comment type="caution">
    <text evidence="4">The sequence shown here is derived from an EMBL/GenBank/DDBJ whole genome shotgun (WGS) entry which is preliminary data.</text>
</comment>
<proteinExistence type="inferred from homology"/>
<reference evidence="4 5" key="1">
    <citation type="submission" date="2021-08" db="EMBL/GenBank/DDBJ databases">
        <title>WGS assembly of Ceratopteris richardii.</title>
        <authorList>
            <person name="Marchant D.B."/>
            <person name="Chen G."/>
            <person name="Jenkins J."/>
            <person name="Shu S."/>
            <person name="Leebens-Mack J."/>
            <person name="Grimwood J."/>
            <person name="Schmutz J."/>
            <person name="Soltis P."/>
            <person name="Soltis D."/>
            <person name="Chen Z.-H."/>
        </authorList>
    </citation>
    <scope>NUCLEOTIDE SEQUENCE [LARGE SCALE GENOMIC DNA]</scope>
    <source>
        <strain evidence="4">Whitten #5841</strain>
        <tissue evidence="4">Leaf</tissue>
    </source>
</reference>
<dbReference type="GO" id="GO:1990904">
    <property type="term" value="C:ribonucleoprotein complex"/>
    <property type="evidence" value="ECO:0007669"/>
    <property type="project" value="UniProtKB-KW"/>
</dbReference>
<dbReference type="OrthoDB" id="10385283at2759"/>
<dbReference type="GO" id="GO:0006412">
    <property type="term" value="P:translation"/>
    <property type="evidence" value="ECO:0007669"/>
    <property type="project" value="InterPro"/>
</dbReference>
<dbReference type="AlphaFoldDB" id="A0A8T2RHB2"/>
<protein>
    <recommendedName>
        <fullName evidence="6">50S ribosomal protein L18</fullName>
    </recommendedName>
</protein>
<keyword evidence="3" id="KW-0687">Ribonucleoprotein</keyword>
<dbReference type="Gene3D" id="3.30.420.100">
    <property type="match status" value="1"/>
</dbReference>
<dbReference type="PANTHER" id="PTHR12899">
    <property type="entry name" value="39S RIBOSOMAL PROTEIN L18, MITOCHONDRIAL"/>
    <property type="match status" value="1"/>
</dbReference>
<evidence type="ECO:0000256" key="3">
    <source>
        <dbReference type="ARBA" id="ARBA00023274"/>
    </source>
</evidence>
<dbReference type="InterPro" id="IPR005484">
    <property type="entry name" value="Ribosomal_uL18_bac/plant/anim"/>
</dbReference>
<evidence type="ECO:0000313" key="5">
    <source>
        <dbReference type="Proteomes" id="UP000825935"/>
    </source>
</evidence>
<comment type="similarity">
    <text evidence="1">Belongs to the universal ribosomal protein uL18 family.</text>
</comment>
<organism evidence="4 5">
    <name type="scientific">Ceratopteris richardii</name>
    <name type="common">Triangle waterfern</name>
    <dbReference type="NCBI Taxonomy" id="49495"/>
    <lineage>
        <taxon>Eukaryota</taxon>
        <taxon>Viridiplantae</taxon>
        <taxon>Streptophyta</taxon>
        <taxon>Embryophyta</taxon>
        <taxon>Tracheophyta</taxon>
        <taxon>Polypodiopsida</taxon>
        <taxon>Polypodiidae</taxon>
        <taxon>Polypodiales</taxon>
        <taxon>Pteridineae</taxon>
        <taxon>Pteridaceae</taxon>
        <taxon>Parkerioideae</taxon>
        <taxon>Ceratopteris</taxon>
    </lineage>
</organism>
<keyword evidence="2" id="KW-0689">Ribosomal protein</keyword>
<dbReference type="GO" id="GO:0008097">
    <property type="term" value="F:5S rRNA binding"/>
    <property type="evidence" value="ECO:0007669"/>
    <property type="project" value="TreeGrafter"/>
</dbReference>
<dbReference type="PANTHER" id="PTHR12899:SF6">
    <property type="entry name" value="OS01G0256600 PROTEIN"/>
    <property type="match status" value="1"/>
</dbReference>
<dbReference type="Proteomes" id="UP000825935">
    <property type="component" value="Chromosome 27"/>
</dbReference>
<dbReference type="GO" id="GO:0003735">
    <property type="term" value="F:structural constituent of ribosome"/>
    <property type="evidence" value="ECO:0007669"/>
    <property type="project" value="InterPro"/>
</dbReference>
<accession>A0A8T2RHB2</accession>
<sequence length="114" mass="12481">MVGALATKPYVLRLNITLRYTSALVIHRPTRRCAASASSQEKEFKQTLAGSAENVRAVDIARKVGNLLGSRLAVKGVDRVHLDLVKEASKQARDCRRFQALIGGIQEKGIEIIP</sequence>